<evidence type="ECO:0000256" key="4">
    <source>
        <dbReference type="ARBA" id="ARBA00022989"/>
    </source>
</evidence>
<evidence type="ECO:0000259" key="7">
    <source>
        <dbReference type="Pfam" id="PF09335"/>
    </source>
</evidence>
<gene>
    <name evidence="8" type="ORF">HND93_10335</name>
</gene>
<keyword evidence="5 6" id="KW-0472">Membrane</keyword>
<dbReference type="PANTHER" id="PTHR42709:SF6">
    <property type="entry name" value="UNDECAPRENYL PHOSPHATE TRANSPORTER A"/>
    <property type="match status" value="1"/>
</dbReference>
<name>A0ABX2T7R1_9PROT</name>
<evidence type="ECO:0000256" key="2">
    <source>
        <dbReference type="ARBA" id="ARBA00022475"/>
    </source>
</evidence>
<comment type="subcellular location">
    <subcellularLocation>
        <location evidence="1">Cell membrane</location>
        <topology evidence="1">Multi-pass membrane protein</topology>
    </subcellularLocation>
</comment>
<accession>A0ABX2T7R1</accession>
<proteinExistence type="predicted"/>
<evidence type="ECO:0000256" key="5">
    <source>
        <dbReference type="ARBA" id="ARBA00023136"/>
    </source>
</evidence>
<dbReference type="Proteomes" id="UP000584642">
    <property type="component" value="Unassembled WGS sequence"/>
</dbReference>
<keyword evidence="4 6" id="KW-1133">Transmembrane helix</keyword>
<protein>
    <submittedName>
        <fullName evidence="8">DedA family protein</fullName>
    </submittedName>
</protein>
<evidence type="ECO:0000256" key="1">
    <source>
        <dbReference type="ARBA" id="ARBA00004651"/>
    </source>
</evidence>
<keyword evidence="2" id="KW-1003">Cell membrane</keyword>
<feature type="transmembrane region" description="Helical" evidence="6">
    <location>
        <begin position="168"/>
        <end position="190"/>
    </location>
</feature>
<dbReference type="InterPro" id="IPR032816">
    <property type="entry name" value="VTT_dom"/>
</dbReference>
<sequence>MTEWIAGIVNNLGYVGIFLLLVVARVIPPVPAETVIPLAGIGAAQGDFNLILIGLAGGVGSALGEFLWYLPSRHLGPDRFRAFLRRHGRWIALRPDQVGKATDWFARRGGLAVMICQPVPGVRTFISIPAGACGMRVWQFLVYSIIGSTLWILVLAGCGYLAKRGWPWLAEWIGPGSLILFTVPVVIYAVRVARWRDPAPDPA</sequence>
<feature type="transmembrane region" description="Helical" evidence="6">
    <location>
        <begin position="12"/>
        <end position="30"/>
    </location>
</feature>
<reference evidence="8 9" key="1">
    <citation type="submission" date="2020-05" db="EMBL/GenBank/DDBJ databases">
        <title>Azospirillum oleiclasticum sp. nov, a nitrogen-fixing and heavy crude oil-emulsifying bacterium isolated from the crude oil of Yumen Oilfield.</title>
        <authorList>
            <person name="Wu D."/>
            <person name="Cai M."/>
            <person name="Zhang X."/>
        </authorList>
    </citation>
    <scope>NUCLEOTIDE SEQUENCE [LARGE SCALE GENOMIC DNA]</scope>
    <source>
        <strain evidence="8 9">ROY-1-1-2</strain>
    </source>
</reference>
<feature type="domain" description="VTT" evidence="7">
    <location>
        <begin position="48"/>
        <end position="160"/>
    </location>
</feature>
<evidence type="ECO:0000256" key="6">
    <source>
        <dbReference type="SAM" id="Phobius"/>
    </source>
</evidence>
<feature type="transmembrane region" description="Helical" evidence="6">
    <location>
        <begin position="140"/>
        <end position="162"/>
    </location>
</feature>
<evidence type="ECO:0000313" key="9">
    <source>
        <dbReference type="Proteomes" id="UP000584642"/>
    </source>
</evidence>
<keyword evidence="9" id="KW-1185">Reference proteome</keyword>
<feature type="transmembrane region" description="Helical" evidence="6">
    <location>
        <begin position="50"/>
        <end position="70"/>
    </location>
</feature>
<evidence type="ECO:0000256" key="3">
    <source>
        <dbReference type="ARBA" id="ARBA00022692"/>
    </source>
</evidence>
<dbReference type="EMBL" id="JABFDB010000006">
    <property type="protein sequence ID" value="NYZ20112.1"/>
    <property type="molecule type" value="Genomic_DNA"/>
</dbReference>
<comment type="caution">
    <text evidence="8">The sequence shown here is derived from an EMBL/GenBank/DDBJ whole genome shotgun (WGS) entry which is preliminary data.</text>
</comment>
<evidence type="ECO:0000313" key="8">
    <source>
        <dbReference type="EMBL" id="NYZ20112.1"/>
    </source>
</evidence>
<dbReference type="RefSeq" id="WP_180281884.1">
    <property type="nucleotide sequence ID" value="NZ_JABFDB010000006.1"/>
</dbReference>
<dbReference type="Pfam" id="PF09335">
    <property type="entry name" value="VTT_dom"/>
    <property type="match status" value="1"/>
</dbReference>
<organism evidence="8 9">
    <name type="scientific">Azospirillum oleiclasticum</name>
    <dbReference type="NCBI Taxonomy" id="2735135"/>
    <lineage>
        <taxon>Bacteria</taxon>
        <taxon>Pseudomonadati</taxon>
        <taxon>Pseudomonadota</taxon>
        <taxon>Alphaproteobacteria</taxon>
        <taxon>Rhodospirillales</taxon>
        <taxon>Azospirillaceae</taxon>
        <taxon>Azospirillum</taxon>
    </lineage>
</organism>
<dbReference type="PANTHER" id="PTHR42709">
    <property type="entry name" value="ALKALINE PHOSPHATASE LIKE PROTEIN"/>
    <property type="match status" value="1"/>
</dbReference>
<dbReference type="InterPro" id="IPR051311">
    <property type="entry name" value="DedA_domain"/>
</dbReference>
<keyword evidence="3 6" id="KW-0812">Transmembrane</keyword>